<protein>
    <recommendedName>
        <fullName evidence="3">Restriction endonuclease</fullName>
    </recommendedName>
</protein>
<dbReference type="RefSeq" id="WP_036842351.1">
    <property type="nucleotide sequence ID" value="NZ_BJCD01000078.1"/>
</dbReference>
<evidence type="ECO:0000313" key="2">
    <source>
        <dbReference type="Proteomes" id="UP000299794"/>
    </source>
</evidence>
<organism evidence="1 2">
    <name type="scientific">Planktothrix agardhii CCAP 1459/11A</name>
    <dbReference type="NCBI Taxonomy" id="282420"/>
    <lineage>
        <taxon>Bacteria</taxon>
        <taxon>Bacillati</taxon>
        <taxon>Cyanobacteriota</taxon>
        <taxon>Cyanophyceae</taxon>
        <taxon>Oscillatoriophycideae</taxon>
        <taxon>Oscillatoriales</taxon>
        <taxon>Microcoleaceae</taxon>
        <taxon>Planktothrix</taxon>
    </lineage>
</organism>
<proteinExistence type="predicted"/>
<name>A0A4P5ZIU0_PLAAG</name>
<dbReference type="Proteomes" id="UP000299794">
    <property type="component" value="Unassembled WGS sequence"/>
</dbReference>
<comment type="caution">
    <text evidence="1">The sequence shown here is derived from an EMBL/GenBank/DDBJ whole genome shotgun (WGS) entry which is preliminary data.</text>
</comment>
<evidence type="ECO:0000313" key="1">
    <source>
        <dbReference type="EMBL" id="GDZ96140.1"/>
    </source>
</evidence>
<sequence>MEKYIAYHLALGIVNISPQRKQELGRDFAQILGFHPGPPGKDGGIDGVLYREDRGLIYFQSKLSQSELDVNHAKLFYADIMYHRAVICIMLSGIGYKPTFIERLFGHPHLENITIHLLTLVDVLAKTDQYYTAVEDIPKLKESDKIDWKQFR</sequence>
<reference evidence="2" key="1">
    <citation type="submission" date="2019-02" db="EMBL/GenBank/DDBJ databases">
        <title>Draft genome sequence of Planktothrix agardhii NIES-905.</title>
        <authorList>
            <person name="Yamaguchi H."/>
            <person name="Suzuki S."/>
            <person name="Kawachi M."/>
        </authorList>
    </citation>
    <scope>NUCLEOTIDE SEQUENCE [LARGE SCALE GENOMIC DNA]</scope>
    <source>
        <strain evidence="2">CCAP 1459/11A</strain>
    </source>
</reference>
<accession>A0A4P5ZIU0</accession>
<evidence type="ECO:0008006" key="3">
    <source>
        <dbReference type="Google" id="ProtNLM"/>
    </source>
</evidence>
<dbReference type="EMBL" id="BJCD01000078">
    <property type="protein sequence ID" value="GDZ96140.1"/>
    <property type="molecule type" value="Genomic_DNA"/>
</dbReference>
<dbReference type="AlphaFoldDB" id="A0A4P5ZIU0"/>
<gene>
    <name evidence="1" type="ORF">PA905_45730</name>
</gene>